<keyword evidence="1" id="KW-0812">Transmembrane</keyword>
<gene>
    <name evidence="2" type="ORF">SAMN04489858_10889</name>
</gene>
<dbReference type="Proteomes" id="UP000199180">
    <property type="component" value="Unassembled WGS sequence"/>
</dbReference>
<organism evidence="2 3">
    <name type="scientific">Paracoccus homiensis</name>
    <dbReference type="NCBI Taxonomy" id="364199"/>
    <lineage>
        <taxon>Bacteria</taxon>
        <taxon>Pseudomonadati</taxon>
        <taxon>Pseudomonadota</taxon>
        <taxon>Alphaproteobacteria</taxon>
        <taxon>Rhodobacterales</taxon>
        <taxon>Paracoccaceae</taxon>
        <taxon>Paracoccus</taxon>
    </lineage>
</organism>
<evidence type="ECO:0000313" key="2">
    <source>
        <dbReference type="EMBL" id="SET69176.1"/>
    </source>
</evidence>
<dbReference type="AlphaFoldDB" id="A0A1I0GE91"/>
<evidence type="ECO:0000256" key="1">
    <source>
        <dbReference type="SAM" id="Phobius"/>
    </source>
</evidence>
<accession>A0A1I0GE91</accession>
<keyword evidence="1" id="KW-0472">Membrane</keyword>
<dbReference type="RefSeq" id="WP_090735246.1">
    <property type="nucleotide sequence ID" value="NZ_FOHO01000008.1"/>
</dbReference>
<dbReference type="InterPro" id="IPR019253">
    <property type="entry name" value="DUF2244_TM"/>
</dbReference>
<feature type="transmembrane region" description="Helical" evidence="1">
    <location>
        <begin position="33"/>
        <end position="50"/>
    </location>
</feature>
<feature type="transmembrane region" description="Helical" evidence="1">
    <location>
        <begin position="56"/>
        <end position="76"/>
    </location>
</feature>
<proteinExistence type="predicted"/>
<dbReference type="EMBL" id="FOHO01000008">
    <property type="protein sequence ID" value="SET69176.1"/>
    <property type="molecule type" value="Genomic_DNA"/>
</dbReference>
<dbReference type="Pfam" id="PF10003">
    <property type="entry name" value="DUF2244"/>
    <property type="match status" value="1"/>
</dbReference>
<evidence type="ECO:0000313" key="3">
    <source>
        <dbReference type="Proteomes" id="UP000199180"/>
    </source>
</evidence>
<protein>
    <submittedName>
        <fullName evidence="2">Uncharacterized membrane protein</fullName>
    </submittedName>
</protein>
<reference evidence="2 3" key="1">
    <citation type="submission" date="2016-10" db="EMBL/GenBank/DDBJ databases">
        <authorList>
            <person name="de Groot N.N."/>
        </authorList>
    </citation>
    <scope>NUCLEOTIDE SEQUENCE [LARGE SCALE GENOMIC DNA]</scope>
    <source>
        <strain evidence="2 3">DSM 17862</strain>
    </source>
</reference>
<keyword evidence="1" id="KW-1133">Transmembrane helix</keyword>
<dbReference type="STRING" id="364199.SAMN04489858_10889"/>
<keyword evidence="3" id="KW-1185">Reference proteome</keyword>
<dbReference type="OrthoDB" id="9808190at2"/>
<name>A0A1I0GE91_9RHOB</name>
<sequence>MPYEWTQETAPEDSGAVSHQLRLWPYRSLPRRGFVWFIGVTAGLMALPLVAVLGSFVLWGLLPFILLVIWGVWAALQNSYRSGETWENLTLTRDQLRVRRHDPGRADRDWQTNPYWVRVALRDGPVEEYLTLTDGQRDIELGAFLTPEERRALRDEIEQRLFSLR</sequence>